<organism evidence="2 3">
    <name type="scientific">Lactiplantibacillus pentosus</name>
    <name type="common">Lactobacillus pentosus</name>
    <dbReference type="NCBI Taxonomy" id="1589"/>
    <lineage>
        <taxon>Bacteria</taxon>
        <taxon>Bacillati</taxon>
        <taxon>Bacillota</taxon>
        <taxon>Bacilli</taxon>
        <taxon>Lactobacillales</taxon>
        <taxon>Lactobacillaceae</taxon>
        <taxon>Lactiplantibacillus</taxon>
    </lineage>
</organism>
<dbReference type="EMBL" id="JAVLAQ010000001">
    <property type="protein sequence ID" value="MDT6989023.1"/>
    <property type="molecule type" value="Genomic_DNA"/>
</dbReference>
<accession>A0AAW8VR06</accession>
<name>A0AAW8VR06_LACPE</name>
<feature type="compositionally biased region" description="Basic and acidic residues" evidence="1">
    <location>
        <begin position="225"/>
        <end position="234"/>
    </location>
</feature>
<reference evidence="2" key="1">
    <citation type="submission" date="2023-08" db="EMBL/GenBank/DDBJ databases">
        <authorList>
            <person name="Page C.A."/>
            <person name="Perez-Diaz I.M."/>
        </authorList>
    </citation>
    <scope>NUCLEOTIDE SEQUENCE</scope>
    <source>
        <strain evidence="2">7.8.46</strain>
    </source>
</reference>
<sequence>MSVSDGVDSVFGIKRSKNNETRGNMATFKSIWAGFKASPEYQPLKTQYDQMDGVSDIIGLSWDNLSETVGNQLDAALSDYIGKSHADWTAASIGAYLTQVKHDDDIDGTQFLVEGPVVIGEPYCTYLARTRQINAKPAEISKVMAEIKKENPEAGSLSNLLLALFSTPVETEGFMDDDDDSDDDDFDDVDFWDNPDLDSDDDFVPSVDLGQDGSSMTEDDFDDDPSTRVNRDPKLPMWQPSRLLRVNLQYSRLMKIYQERPEWQNRPEVVTADFMQNVVETLLVIGYNRYRKLPRSWTKHMLVEILTGDFVADRLYSQEEYAAIGPMLTDLISIVGSEQMMKPNKVAQLQRYIHEAAAKMVEAAKDPNNYSVDKKMILKIQAAGVDLNDDDSINNYVTDHKNDISSEYENGFPITAAVFDDPEQLAKLIDFYSPDQERDYLNPDAHVETFEGRSWHRKDAIKAHRFAVELGFRAYLDQQQKHPENTARVSDYVESFEFYLGRAYDCNLLQPEELTTEALEETMSLEYGPGSVVDGAEQQRVVQRIKLDDMDKLIVMVDMLEMYATLPKQRAQALRQVVRDDKLRLHKRLGMDATPAFRKKKKRKRPKKNRRNKR</sequence>
<feature type="region of interest" description="Disordered" evidence="1">
    <location>
        <begin position="592"/>
        <end position="614"/>
    </location>
</feature>
<protein>
    <submittedName>
        <fullName evidence="2">Uncharacterized protein</fullName>
    </submittedName>
</protein>
<evidence type="ECO:0000313" key="3">
    <source>
        <dbReference type="Proteomes" id="UP001267003"/>
    </source>
</evidence>
<proteinExistence type="predicted"/>
<feature type="region of interest" description="Disordered" evidence="1">
    <location>
        <begin position="172"/>
        <end position="234"/>
    </location>
</feature>
<dbReference type="Proteomes" id="UP001267003">
    <property type="component" value="Unassembled WGS sequence"/>
</dbReference>
<feature type="compositionally biased region" description="Basic residues" evidence="1">
    <location>
        <begin position="597"/>
        <end position="614"/>
    </location>
</feature>
<dbReference type="AlphaFoldDB" id="A0AAW8VR06"/>
<evidence type="ECO:0000313" key="2">
    <source>
        <dbReference type="EMBL" id="MDT6989023.1"/>
    </source>
</evidence>
<comment type="caution">
    <text evidence="2">The sequence shown here is derived from an EMBL/GenBank/DDBJ whole genome shotgun (WGS) entry which is preliminary data.</text>
</comment>
<gene>
    <name evidence="2" type="ORF">RI536_02745</name>
</gene>
<dbReference type="RefSeq" id="WP_313890645.1">
    <property type="nucleotide sequence ID" value="NZ_JAVLAQ010000001.1"/>
</dbReference>
<evidence type="ECO:0000256" key="1">
    <source>
        <dbReference type="SAM" id="MobiDB-lite"/>
    </source>
</evidence>
<feature type="compositionally biased region" description="Acidic residues" evidence="1">
    <location>
        <begin position="173"/>
        <end position="203"/>
    </location>
</feature>